<dbReference type="Proteomes" id="UP000321857">
    <property type="component" value="Chromosome"/>
</dbReference>
<evidence type="ECO:0000256" key="1">
    <source>
        <dbReference type="ARBA" id="ARBA00007118"/>
    </source>
</evidence>
<keyword evidence="2 7" id="KW-0285">Flavoprotein</keyword>
<proteinExistence type="inferred from homology"/>
<evidence type="ECO:0000256" key="8">
    <source>
        <dbReference type="PIRSR" id="PIRSR000232-1"/>
    </source>
</evidence>
<evidence type="ECO:0000313" key="11">
    <source>
        <dbReference type="Proteomes" id="UP000321857"/>
    </source>
</evidence>
<evidence type="ECO:0000256" key="7">
    <source>
        <dbReference type="PIRNR" id="PIRNR000232"/>
    </source>
</evidence>
<keyword evidence="6 7" id="KW-0520">NAD</keyword>
<dbReference type="PANTHER" id="PTHR43821">
    <property type="entry name" value="NAD(P)H NITROREDUCTASE YDJA-RELATED"/>
    <property type="match status" value="1"/>
</dbReference>
<reference evidence="10 11" key="1">
    <citation type="submission" date="2019-07" db="EMBL/GenBank/DDBJ databases">
        <title>Sphingomonas AE3 Genome sequencing and assembly.</title>
        <authorList>
            <person name="Kim H."/>
        </authorList>
    </citation>
    <scope>NUCLEOTIDE SEQUENCE [LARGE SCALE GENOMIC DNA]</scope>
    <source>
        <strain evidence="10 11">AE3</strain>
    </source>
</reference>
<dbReference type="InterPro" id="IPR029479">
    <property type="entry name" value="Nitroreductase"/>
</dbReference>
<sequence>MTLNDHSSALALLTTRRSGRPREMVAPGPSADELRQILAIAARTPDHGKLAPWRFVIIGNEQRGALADLLSRALDQHDPEAGEAHHLKARDFAHQAPALVILISAPVHNHKIPVWEQQLSCGAAAMNLLHATHALGYVGGWLTGWQACSKLVEAEFCEEGECIAGFLFLGSPGRELEERPRPNLDELVRVWDPPA</sequence>
<feature type="binding site" description="in other chain" evidence="8">
    <location>
        <begin position="16"/>
        <end position="18"/>
    </location>
    <ligand>
        <name>FMN</name>
        <dbReference type="ChEBI" id="CHEBI:58210"/>
        <note>ligand shared between dimeric partners</note>
    </ligand>
</feature>
<feature type="domain" description="Nitroreductase" evidence="9">
    <location>
        <begin position="16"/>
        <end position="153"/>
    </location>
</feature>
<organism evidence="10 11">
    <name type="scientific">Sphingomonas xanthus</name>
    <dbReference type="NCBI Taxonomy" id="2594473"/>
    <lineage>
        <taxon>Bacteria</taxon>
        <taxon>Pseudomonadati</taxon>
        <taxon>Pseudomonadota</taxon>
        <taxon>Alphaproteobacteria</taxon>
        <taxon>Sphingomonadales</taxon>
        <taxon>Sphingomonadaceae</taxon>
        <taxon>Sphingomonas</taxon>
    </lineage>
</organism>
<comment type="cofactor">
    <cofactor evidence="8">
        <name>FMN</name>
        <dbReference type="ChEBI" id="CHEBI:58210"/>
    </cofactor>
    <text evidence="8">Binds 1 FMN per subunit.</text>
</comment>
<evidence type="ECO:0000259" key="9">
    <source>
        <dbReference type="Pfam" id="PF00881"/>
    </source>
</evidence>
<dbReference type="KEGG" id="sxa:FMM02_10790"/>
<feature type="binding site" evidence="8">
    <location>
        <position position="43"/>
    </location>
    <ligand>
        <name>FMN</name>
        <dbReference type="ChEBI" id="CHEBI:58210"/>
        <note>ligand shared between dimeric partners</note>
    </ligand>
</feature>
<gene>
    <name evidence="10" type="ORF">FMM02_10790</name>
</gene>
<accession>A0A516IUW1</accession>
<dbReference type="InterPro" id="IPR000415">
    <property type="entry name" value="Nitroreductase-like"/>
</dbReference>
<dbReference type="PANTHER" id="PTHR43821:SF1">
    <property type="entry name" value="NAD(P)H NITROREDUCTASE YDJA-RELATED"/>
    <property type="match status" value="1"/>
</dbReference>
<evidence type="ECO:0000256" key="6">
    <source>
        <dbReference type="ARBA" id="ARBA00023027"/>
    </source>
</evidence>
<keyword evidence="3 7" id="KW-0288">FMN</keyword>
<evidence type="ECO:0000256" key="2">
    <source>
        <dbReference type="ARBA" id="ARBA00022630"/>
    </source>
</evidence>
<keyword evidence="11" id="KW-1185">Reference proteome</keyword>
<dbReference type="EMBL" id="CP041659">
    <property type="protein sequence ID" value="QDP20629.1"/>
    <property type="molecule type" value="Genomic_DNA"/>
</dbReference>
<evidence type="ECO:0000256" key="4">
    <source>
        <dbReference type="ARBA" id="ARBA00022857"/>
    </source>
</evidence>
<evidence type="ECO:0000256" key="5">
    <source>
        <dbReference type="ARBA" id="ARBA00023002"/>
    </source>
</evidence>
<dbReference type="InterPro" id="IPR052530">
    <property type="entry name" value="NAD(P)H_nitroreductase"/>
</dbReference>
<dbReference type="OrthoDB" id="9804207at2"/>
<evidence type="ECO:0000313" key="10">
    <source>
        <dbReference type="EMBL" id="QDP20629.1"/>
    </source>
</evidence>
<evidence type="ECO:0000256" key="3">
    <source>
        <dbReference type="ARBA" id="ARBA00022643"/>
    </source>
</evidence>
<dbReference type="GO" id="GO:0016491">
    <property type="term" value="F:oxidoreductase activity"/>
    <property type="evidence" value="ECO:0007669"/>
    <property type="project" value="UniProtKB-UniRule"/>
</dbReference>
<keyword evidence="5 7" id="KW-0560">Oxidoreductase</keyword>
<dbReference type="Gene3D" id="3.40.109.10">
    <property type="entry name" value="NADH Oxidase"/>
    <property type="match status" value="1"/>
</dbReference>
<protein>
    <recommendedName>
        <fullName evidence="7">Putative NAD(P)H nitroreductase</fullName>
        <ecNumber evidence="7">1.-.-.-</ecNumber>
    </recommendedName>
</protein>
<feature type="binding site" description="in other chain" evidence="8">
    <location>
        <begin position="141"/>
        <end position="143"/>
    </location>
    <ligand>
        <name>FMN</name>
        <dbReference type="ChEBI" id="CHEBI:58210"/>
        <note>ligand shared between dimeric partners</note>
    </ligand>
</feature>
<comment type="similarity">
    <text evidence="1 7">Belongs to the nitroreductase family.</text>
</comment>
<dbReference type="SUPFAM" id="SSF55469">
    <property type="entry name" value="FMN-dependent nitroreductase-like"/>
    <property type="match status" value="1"/>
</dbReference>
<dbReference type="PIRSF" id="PIRSF000232">
    <property type="entry name" value="YdjA"/>
    <property type="match status" value="1"/>
</dbReference>
<dbReference type="AlphaFoldDB" id="A0A516IUW1"/>
<dbReference type="CDD" id="cd02135">
    <property type="entry name" value="YdjA-like"/>
    <property type="match status" value="1"/>
</dbReference>
<name>A0A516IUW1_9SPHN</name>
<keyword evidence="4 7" id="KW-0521">NADP</keyword>
<dbReference type="EC" id="1.-.-.-" evidence="7"/>
<dbReference type="InterPro" id="IPR026021">
    <property type="entry name" value="YdjA-like"/>
</dbReference>
<feature type="binding site" evidence="8">
    <location>
        <position position="47"/>
    </location>
    <ligand>
        <name>FMN</name>
        <dbReference type="ChEBI" id="CHEBI:58210"/>
        <note>ligand shared between dimeric partners</note>
    </ligand>
</feature>
<dbReference type="Pfam" id="PF00881">
    <property type="entry name" value="Nitroreductase"/>
    <property type="match status" value="1"/>
</dbReference>